<gene>
    <name evidence="3" type="ORF">ENR47_09140</name>
</gene>
<proteinExistence type="predicted"/>
<comment type="caution">
    <text evidence="3">The sequence shown here is derived from an EMBL/GenBank/DDBJ whole genome shotgun (WGS) entry which is preliminary data.</text>
</comment>
<sequence length="83" mass="9406">MTNVSSPSDASQVQPTADASTAISEISQQSRLMKAMKLQYQADQQTKYLDLQAKMESLLQQLQEMKRQRETIEERALVEASSR</sequence>
<name>A0A832M3A9_9CYAN</name>
<keyword evidence="1" id="KW-0175">Coiled coil</keyword>
<evidence type="ECO:0000313" key="3">
    <source>
        <dbReference type="EMBL" id="HGW94430.1"/>
    </source>
</evidence>
<protein>
    <submittedName>
        <fullName evidence="3">Uncharacterized protein</fullName>
    </submittedName>
</protein>
<reference evidence="3" key="1">
    <citation type="journal article" date="2020" name="mSystems">
        <title>Genome- and Community-Level Interaction Insights into Carbon Utilization and Element Cycling Functions of Hydrothermarchaeota in Hydrothermal Sediment.</title>
        <authorList>
            <person name="Zhou Z."/>
            <person name="Liu Y."/>
            <person name="Xu W."/>
            <person name="Pan J."/>
            <person name="Luo Z.H."/>
            <person name="Li M."/>
        </authorList>
    </citation>
    <scope>NUCLEOTIDE SEQUENCE [LARGE SCALE GENOMIC DNA]</scope>
    <source>
        <strain evidence="3">SpSt-402</strain>
    </source>
</reference>
<accession>A0A832M3A9</accession>
<evidence type="ECO:0000256" key="1">
    <source>
        <dbReference type="SAM" id="Coils"/>
    </source>
</evidence>
<evidence type="ECO:0000256" key="2">
    <source>
        <dbReference type="SAM" id="MobiDB-lite"/>
    </source>
</evidence>
<dbReference type="AlphaFoldDB" id="A0A832M3A9"/>
<feature type="coiled-coil region" evidence="1">
    <location>
        <begin position="48"/>
        <end position="75"/>
    </location>
</feature>
<feature type="region of interest" description="Disordered" evidence="2">
    <location>
        <begin position="1"/>
        <end position="24"/>
    </location>
</feature>
<organism evidence="3">
    <name type="scientific">Oscillatoriales cyanobacterium SpSt-402</name>
    <dbReference type="NCBI Taxonomy" id="2282168"/>
    <lineage>
        <taxon>Bacteria</taxon>
        <taxon>Bacillati</taxon>
        <taxon>Cyanobacteriota</taxon>
        <taxon>Cyanophyceae</taxon>
        <taxon>Oscillatoriophycideae</taxon>
        <taxon>Oscillatoriales</taxon>
    </lineage>
</organism>
<dbReference type="EMBL" id="DSRD01000571">
    <property type="protein sequence ID" value="HGW94430.1"/>
    <property type="molecule type" value="Genomic_DNA"/>
</dbReference>